<comment type="cofactor">
    <cofactor evidence="1">
        <name>FAD</name>
        <dbReference type="ChEBI" id="CHEBI:57692"/>
    </cofactor>
</comment>
<dbReference type="AlphaFoldDB" id="A0A8H6R654"/>
<evidence type="ECO:0000256" key="6">
    <source>
        <dbReference type="ARBA" id="ARBA00023033"/>
    </source>
</evidence>
<evidence type="ECO:0000256" key="2">
    <source>
        <dbReference type="ARBA" id="ARBA00022630"/>
    </source>
</evidence>
<dbReference type="PANTHER" id="PTHR43872">
    <property type="entry name" value="MONOOXYGENASE, PUTATIVE (AFU_ORTHOLOGUE AFUA_8G02570)-RELATED"/>
    <property type="match status" value="1"/>
</dbReference>
<dbReference type="Gene3D" id="3.50.50.60">
    <property type="entry name" value="FAD/NAD(P)-binding domain"/>
    <property type="match status" value="2"/>
</dbReference>
<organism evidence="7 8">
    <name type="scientific">Pseudocercospora fuligena</name>
    <dbReference type="NCBI Taxonomy" id="685502"/>
    <lineage>
        <taxon>Eukaryota</taxon>
        <taxon>Fungi</taxon>
        <taxon>Dikarya</taxon>
        <taxon>Ascomycota</taxon>
        <taxon>Pezizomycotina</taxon>
        <taxon>Dothideomycetes</taxon>
        <taxon>Dothideomycetidae</taxon>
        <taxon>Mycosphaerellales</taxon>
        <taxon>Mycosphaerellaceae</taxon>
        <taxon>Pseudocercospora</taxon>
    </lineage>
</organism>
<dbReference type="InterPro" id="IPR020946">
    <property type="entry name" value="Flavin_mOase-like"/>
</dbReference>
<keyword evidence="3" id="KW-0274">FAD</keyword>
<protein>
    <submittedName>
        <fullName evidence="7">FAD-containing monooxygenase EthA</fullName>
    </submittedName>
</protein>
<dbReference type="InterPro" id="IPR051820">
    <property type="entry name" value="FAD-binding_MO"/>
</dbReference>
<dbReference type="PANTHER" id="PTHR43872:SF1">
    <property type="entry name" value="MONOOXYGENASE, PUTATIVE (AFU_ORTHOLOGUE AFUA_8G02570)-RELATED"/>
    <property type="match status" value="1"/>
</dbReference>
<dbReference type="Pfam" id="PF00743">
    <property type="entry name" value="FMO-like"/>
    <property type="match status" value="1"/>
</dbReference>
<dbReference type="FunFam" id="3.50.50.60:FF:000228">
    <property type="entry name" value="FAD-containing monooxygenase EthA"/>
    <property type="match status" value="1"/>
</dbReference>
<gene>
    <name evidence="7" type="ORF">HII31_12702</name>
</gene>
<dbReference type="GO" id="GO:0050661">
    <property type="term" value="F:NADP binding"/>
    <property type="evidence" value="ECO:0007669"/>
    <property type="project" value="InterPro"/>
</dbReference>
<reference evidence="7" key="1">
    <citation type="submission" date="2020-04" db="EMBL/GenBank/DDBJ databases">
        <title>Draft genome resource of the tomato pathogen Pseudocercospora fuligena.</title>
        <authorList>
            <person name="Zaccaron A."/>
        </authorList>
    </citation>
    <scope>NUCLEOTIDE SEQUENCE</scope>
    <source>
        <strain evidence="7">PF001</strain>
    </source>
</reference>
<comment type="caution">
    <text evidence="7">The sequence shown here is derived from an EMBL/GenBank/DDBJ whole genome shotgun (WGS) entry which is preliminary data.</text>
</comment>
<accession>A0A8H6R654</accession>
<evidence type="ECO:0000256" key="4">
    <source>
        <dbReference type="ARBA" id="ARBA00022857"/>
    </source>
</evidence>
<dbReference type="InterPro" id="IPR036188">
    <property type="entry name" value="FAD/NAD-bd_sf"/>
</dbReference>
<dbReference type="OrthoDB" id="66881at2759"/>
<dbReference type="SUPFAM" id="SSF51905">
    <property type="entry name" value="FAD/NAD(P)-binding domain"/>
    <property type="match status" value="1"/>
</dbReference>
<evidence type="ECO:0000313" key="8">
    <source>
        <dbReference type="Proteomes" id="UP000660729"/>
    </source>
</evidence>
<dbReference type="Proteomes" id="UP000660729">
    <property type="component" value="Unassembled WGS sequence"/>
</dbReference>
<keyword evidence="2" id="KW-0285">Flavoprotein</keyword>
<dbReference type="GO" id="GO:0004499">
    <property type="term" value="F:N,N-dimethylaniline monooxygenase activity"/>
    <property type="evidence" value="ECO:0007669"/>
    <property type="project" value="InterPro"/>
</dbReference>
<dbReference type="GO" id="GO:0050660">
    <property type="term" value="F:flavin adenine dinucleotide binding"/>
    <property type="evidence" value="ECO:0007669"/>
    <property type="project" value="InterPro"/>
</dbReference>
<dbReference type="Pfam" id="PF13450">
    <property type="entry name" value="NAD_binding_8"/>
    <property type="match status" value="1"/>
</dbReference>
<proteinExistence type="predicted"/>
<evidence type="ECO:0000256" key="5">
    <source>
        <dbReference type="ARBA" id="ARBA00023002"/>
    </source>
</evidence>
<sequence length="484" mass="54347">METLDFDIIIIGAGISGINTAYRIQTECPQHTYTILEQKEELGGTWSLFKYPGIRSDSDLYTFGFEWNRWDKPEAIAEAGLILKYLKSSAEKYGIDRRIQYGKTVVAADWETRDKVWSLRVQDKDADGESVMRCKFVVFATGYYDYNTPLNAQIPGLGNFKGRLVHPQFWPNDLELQDKKVVIIGSGATAITLLPSISKQASETVLLQRSPSYVLSQPQRGKLGGFLRAVLPASWASLLMRWKFILMPWILLQYCRIFPRRSRDMLRSLSARLLPPRISIDPHFSPRYNPFDQRLCLCPDGDFYAAFHAPGTSIVTGEIQEVEGSAIKLKNVEESLQADVIISATGLRLNVAGGVKISVDQVALDIPSKRVWKGTLIEDLPNASLVIGYTTASWTLGADCAAKVTTRVLNRMHRKGFASVTARVPKGLKMEEVPIINLSSTYVVKAIDRLPRAGSTGPWQPRVSYFKDYWRSQYGSIQTGLEYD</sequence>
<keyword evidence="8" id="KW-1185">Reference proteome</keyword>
<evidence type="ECO:0000256" key="3">
    <source>
        <dbReference type="ARBA" id="ARBA00022827"/>
    </source>
</evidence>
<keyword evidence="6 7" id="KW-0503">Monooxygenase</keyword>
<keyword evidence="4" id="KW-0521">NADP</keyword>
<keyword evidence="5" id="KW-0560">Oxidoreductase</keyword>
<name>A0A8H6R654_9PEZI</name>
<evidence type="ECO:0000256" key="1">
    <source>
        <dbReference type="ARBA" id="ARBA00001974"/>
    </source>
</evidence>
<dbReference type="EMBL" id="JABCIY010000306">
    <property type="protein sequence ID" value="KAF7185829.1"/>
    <property type="molecule type" value="Genomic_DNA"/>
</dbReference>
<evidence type="ECO:0000313" key="7">
    <source>
        <dbReference type="EMBL" id="KAF7185829.1"/>
    </source>
</evidence>